<name>A0A2S1YN20_9FLAO</name>
<dbReference type="InterPro" id="IPR015421">
    <property type="entry name" value="PyrdxlP-dep_Trfase_major"/>
</dbReference>
<dbReference type="Gene3D" id="3.40.640.10">
    <property type="entry name" value="Type I PLP-dependent aspartate aminotransferase-like (Major domain)"/>
    <property type="match status" value="1"/>
</dbReference>
<comment type="pathway">
    <text evidence="9">One-carbon metabolism; tetrahydrofolate interconversion.</text>
</comment>
<feature type="modified residue" description="N6-(pyridoxal phosphate)lysine" evidence="9 10">
    <location>
        <position position="222"/>
    </location>
</feature>
<feature type="binding site" evidence="9">
    <location>
        <begin position="117"/>
        <end position="119"/>
    </location>
    <ligand>
        <name>(6S)-5,6,7,8-tetrahydrofolate</name>
        <dbReference type="ChEBI" id="CHEBI:57453"/>
    </ligand>
</feature>
<dbReference type="EC" id="2.1.2.1" evidence="9"/>
<keyword evidence="7 9" id="KW-0808">Transferase</keyword>
<evidence type="ECO:0000313" key="13">
    <source>
        <dbReference type="Proteomes" id="UP000245250"/>
    </source>
</evidence>
<evidence type="ECO:0000256" key="6">
    <source>
        <dbReference type="ARBA" id="ARBA00022563"/>
    </source>
</evidence>
<comment type="catalytic activity">
    <reaction evidence="9">
        <text>(6R)-5,10-methylene-5,6,7,8-tetrahydrofolate + glycine + H2O = (6S)-5,6,7,8-tetrahydrofolate + L-serine</text>
        <dbReference type="Rhea" id="RHEA:15481"/>
        <dbReference type="ChEBI" id="CHEBI:15377"/>
        <dbReference type="ChEBI" id="CHEBI:15636"/>
        <dbReference type="ChEBI" id="CHEBI:33384"/>
        <dbReference type="ChEBI" id="CHEBI:57305"/>
        <dbReference type="ChEBI" id="CHEBI:57453"/>
        <dbReference type="EC" id="2.1.2.1"/>
    </reaction>
</comment>
<dbReference type="RefSeq" id="WP_109192916.1">
    <property type="nucleotide sequence ID" value="NZ_CP029255.1"/>
</dbReference>
<dbReference type="GO" id="GO:0035999">
    <property type="term" value="P:tetrahydrofolate interconversion"/>
    <property type="evidence" value="ECO:0007669"/>
    <property type="project" value="UniProtKB-UniRule"/>
</dbReference>
<comment type="similarity">
    <text evidence="3 9">Belongs to the SHMT family.</text>
</comment>
<dbReference type="OrthoDB" id="9803846at2"/>
<reference evidence="12 13" key="1">
    <citation type="submission" date="2018-05" db="EMBL/GenBank/DDBJ databases">
        <title>Genome sequencing of Flavobacterium sp. HYN0056.</title>
        <authorList>
            <person name="Yi H."/>
            <person name="Baek C."/>
        </authorList>
    </citation>
    <scope>NUCLEOTIDE SEQUENCE [LARGE SCALE GENOMIC DNA]</scope>
    <source>
        <strain evidence="12 13">HYN0056</strain>
    </source>
</reference>
<keyword evidence="13" id="KW-1185">Reference proteome</keyword>
<dbReference type="UniPathway" id="UPA00193"/>
<evidence type="ECO:0000256" key="9">
    <source>
        <dbReference type="HAMAP-Rule" id="MF_00051"/>
    </source>
</evidence>
<dbReference type="InterPro" id="IPR015424">
    <property type="entry name" value="PyrdxlP-dep_Trfase"/>
</dbReference>
<dbReference type="PROSITE" id="PS00096">
    <property type="entry name" value="SHMT"/>
    <property type="match status" value="1"/>
</dbReference>
<comment type="pathway">
    <text evidence="9">Amino-acid biosynthesis; glycine biosynthesis; glycine from L-serine: step 1/1.</text>
</comment>
<comment type="subunit">
    <text evidence="4 9">Homodimer.</text>
</comment>
<evidence type="ECO:0000256" key="5">
    <source>
        <dbReference type="ARBA" id="ARBA00022490"/>
    </source>
</evidence>
<dbReference type="InterPro" id="IPR049943">
    <property type="entry name" value="Ser_HO-MeTrfase-like"/>
</dbReference>
<evidence type="ECO:0000256" key="8">
    <source>
        <dbReference type="ARBA" id="ARBA00022898"/>
    </source>
</evidence>
<dbReference type="EMBL" id="CP029255">
    <property type="protein sequence ID" value="AWK05475.1"/>
    <property type="molecule type" value="Genomic_DNA"/>
</dbReference>
<feature type="site" description="Plays an important role in substrate specificity" evidence="9">
    <location>
        <position position="221"/>
    </location>
</feature>
<dbReference type="CDD" id="cd00378">
    <property type="entry name" value="SHMT"/>
    <property type="match status" value="1"/>
</dbReference>
<feature type="binding site" evidence="9">
    <location>
        <begin position="361"/>
        <end position="363"/>
    </location>
    <ligand>
        <name>(6S)-5,6,7,8-tetrahydrofolate</name>
        <dbReference type="ChEBI" id="CHEBI:57453"/>
    </ligand>
</feature>
<keyword evidence="12" id="KW-0489">Methyltransferase</keyword>
<dbReference type="InterPro" id="IPR015422">
    <property type="entry name" value="PyrdxlP-dep_Trfase_small"/>
</dbReference>
<dbReference type="GO" id="GO:0019264">
    <property type="term" value="P:glycine biosynthetic process from serine"/>
    <property type="evidence" value="ECO:0007669"/>
    <property type="project" value="UniProtKB-UniRule"/>
</dbReference>
<evidence type="ECO:0000256" key="4">
    <source>
        <dbReference type="ARBA" id="ARBA00011738"/>
    </source>
</evidence>
<sequence>MQRDEQIFDLIQEEKERQIHGLELIASENFVSDEVMQAAGSVLTNKYAEGYPGKRYYGGCEVVDVIEQIAIDRAKELFGAEYANVQPHSGSQANTAVYHACLNPGDTILGFDLSHGGHLTHGSPVNFSGRLYRPVFYGVDAETGRLDYDKIQEIATKEQPKLIIAGASAYSRDMDFARFRQIADSVGAILFADISHPAGLIAKGLLSDPIPHCHIVSTTTHKTLRGPRGGLILMGKDFPNPQGLTTPKGEIRMMSSLLDLAVFPGNQGGPLMHIIAAKAVAFGEALKDEFFTYAMQLQKNANAMADAFVKRGYNIISGGTDNHMMLIDLRNKNISGKEAENALVKAEITVNKNMVPFDDKSPFITSGIRVGTAAITTRGLVEKDMETIVALIDKVLTDHTNEDLIEEVAEEVNELMSERPIFAY</sequence>
<dbReference type="NCBIfam" id="NF000586">
    <property type="entry name" value="PRK00011.1"/>
    <property type="match status" value="1"/>
</dbReference>
<dbReference type="KEGG" id="fcr:HYN56_15000"/>
<dbReference type="HAMAP" id="MF_00051">
    <property type="entry name" value="SHMT"/>
    <property type="match status" value="1"/>
</dbReference>
<feature type="binding site" evidence="9">
    <location>
        <position position="113"/>
    </location>
    <ligand>
        <name>(6S)-5,6,7,8-tetrahydrofolate</name>
        <dbReference type="ChEBI" id="CHEBI:57453"/>
    </ligand>
</feature>
<keyword evidence="9" id="KW-0028">Amino-acid biosynthesis</keyword>
<dbReference type="AlphaFoldDB" id="A0A2S1YN20"/>
<gene>
    <name evidence="9 12" type="primary">glyA</name>
    <name evidence="12" type="ORF">HYN56_15000</name>
</gene>
<keyword evidence="5 9" id="KW-0963">Cytoplasm</keyword>
<evidence type="ECO:0000256" key="3">
    <source>
        <dbReference type="ARBA" id="ARBA00006376"/>
    </source>
</evidence>
<evidence type="ECO:0000256" key="1">
    <source>
        <dbReference type="ARBA" id="ARBA00001933"/>
    </source>
</evidence>
<dbReference type="Gene3D" id="3.90.1150.10">
    <property type="entry name" value="Aspartate Aminotransferase, domain 1"/>
    <property type="match status" value="1"/>
</dbReference>
<dbReference type="PIRSF" id="PIRSF000412">
    <property type="entry name" value="SHMT"/>
    <property type="match status" value="1"/>
</dbReference>
<dbReference type="InterPro" id="IPR039429">
    <property type="entry name" value="SHMT-like_dom"/>
</dbReference>
<keyword evidence="6 9" id="KW-0554">One-carbon metabolism</keyword>
<dbReference type="Proteomes" id="UP000245250">
    <property type="component" value="Chromosome"/>
</dbReference>
<dbReference type="PANTHER" id="PTHR11680">
    <property type="entry name" value="SERINE HYDROXYMETHYLTRANSFERASE"/>
    <property type="match status" value="1"/>
</dbReference>
<comment type="subcellular location">
    <subcellularLocation>
        <location evidence="2 9">Cytoplasm</location>
    </subcellularLocation>
</comment>
<dbReference type="PANTHER" id="PTHR11680:SF35">
    <property type="entry name" value="SERINE HYDROXYMETHYLTRANSFERASE 1"/>
    <property type="match status" value="1"/>
</dbReference>
<dbReference type="InterPro" id="IPR019798">
    <property type="entry name" value="Ser_HO-MeTrfase_PLP_BS"/>
</dbReference>
<comment type="function">
    <text evidence="9">Catalyzes the reversible interconversion of serine and glycine with tetrahydrofolate (THF) serving as the one-carbon carrier. This reaction serves as the major source of one-carbon groups required for the biosynthesis of purines, thymidylate, methionine, and other important biomolecules. Also exhibits THF-independent aldolase activity toward beta-hydroxyamino acids, producing glycine and aldehydes, via a retro-aldol mechanism.</text>
</comment>
<evidence type="ECO:0000259" key="11">
    <source>
        <dbReference type="Pfam" id="PF00464"/>
    </source>
</evidence>
<dbReference type="Pfam" id="PF00464">
    <property type="entry name" value="SHMT"/>
    <property type="match status" value="1"/>
</dbReference>
<protein>
    <recommendedName>
        <fullName evidence="9">Serine hydroxymethyltransferase</fullName>
        <shortName evidence="9">SHMT</shortName>
        <shortName evidence="9">Serine methylase</shortName>
        <ecNumber evidence="9">2.1.2.1</ecNumber>
    </recommendedName>
</protein>
<accession>A0A2S1YN20</accession>
<evidence type="ECO:0000256" key="10">
    <source>
        <dbReference type="PIRSR" id="PIRSR000412-50"/>
    </source>
</evidence>
<proteinExistence type="inferred from homology"/>
<dbReference type="SUPFAM" id="SSF53383">
    <property type="entry name" value="PLP-dependent transferases"/>
    <property type="match status" value="1"/>
</dbReference>
<dbReference type="UniPathway" id="UPA00288">
    <property type="reaction ID" value="UER01023"/>
</dbReference>
<organism evidence="12 13">
    <name type="scientific">Flavobacterium crocinum</name>
    <dbReference type="NCBI Taxonomy" id="2183896"/>
    <lineage>
        <taxon>Bacteria</taxon>
        <taxon>Pseudomonadati</taxon>
        <taxon>Bacteroidota</taxon>
        <taxon>Flavobacteriia</taxon>
        <taxon>Flavobacteriales</taxon>
        <taxon>Flavobacteriaceae</taxon>
        <taxon>Flavobacterium</taxon>
    </lineage>
</organism>
<dbReference type="GO" id="GO:0005829">
    <property type="term" value="C:cytosol"/>
    <property type="evidence" value="ECO:0007669"/>
    <property type="project" value="TreeGrafter"/>
</dbReference>
<evidence type="ECO:0000256" key="2">
    <source>
        <dbReference type="ARBA" id="ARBA00004496"/>
    </source>
</evidence>
<dbReference type="GO" id="GO:0008168">
    <property type="term" value="F:methyltransferase activity"/>
    <property type="evidence" value="ECO:0007669"/>
    <property type="project" value="UniProtKB-KW"/>
</dbReference>
<keyword evidence="8 9" id="KW-0663">Pyridoxal phosphate</keyword>
<comment type="caution">
    <text evidence="9">Lacks conserved residue(s) required for the propagation of feature annotation.</text>
</comment>
<dbReference type="GO" id="GO:0032259">
    <property type="term" value="P:methylation"/>
    <property type="evidence" value="ECO:0007669"/>
    <property type="project" value="UniProtKB-KW"/>
</dbReference>
<evidence type="ECO:0000313" key="12">
    <source>
        <dbReference type="EMBL" id="AWK05475.1"/>
    </source>
</evidence>
<evidence type="ECO:0000256" key="7">
    <source>
        <dbReference type="ARBA" id="ARBA00022679"/>
    </source>
</evidence>
<comment type="cofactor">
    <cofactor evidence="1 9 10">
        <name>pyridoxal 5'-phosphate</name>
        <dbReference type="ChEBI" id="CHEBI:597326"/>
    </cofactor>
</comment>
<feature type="domain" description="Serine hydroxymethyltransferase-like" evidence="11">
    <location>
        <begin position="2"/>
        <end position="392"/>
    </location>
</feature>
<dbReference type="GO" id="GO:0030170">
    <property type="term" value="F:pyridoxal phosphate binding"/>
    <property type="evidence" value="ECO:0007669"/>
    <property type="project" value="UniProtKB-UniRule"/>
</dbReference>
<dbReference type="InterPro" id="IPR001085">
    <property type="entry name" value="Ser_HO-MeTrfase"/>
</dbReference>
<dbReference type="GO" id="GO:0004372">
    <property type="term" value="F:glycine hydroxymethyltransferase activity"/>
    <property type="evidence" value="ECO:0007669"/>
    <property type="project" value="UniProtKB-UniRule"/>
</dbReference>
<dbReference type="FunFam" id="3.40.640.10:FF:000001">
    <property type="entry name" value="Serine hydroxymethyltransferase"/>
    <property type="match status" value="1"/>
</dbReference>